<proteinExistence type="inferred from homology"/>
<dbReference type="PROSITE" id="PS00027">
    <property type="entry name" value="HOMEOBOX_1"/>
    <property type="match status" value="1"/>
</dbReference>
<keyword evidence="12 17" id="KW-0238">DNA-binding</keyword>
<dbReference type="InterPro" id="IPR013083">
    <property type="entry name" value="Znf_RING/FYVE/PHD"/>
</dbReference>
<dbReference type="InterPro" id="IPR009057">
    <property type="entry name" value="Homeodomain-like_sf"/>
</dbReference>
<evidence type="ECO:0000256" key="16">
    <source>
        <dbReference type="ARBA" id="ARBA00023242"/>
    </source>
</evidence>
<keyword evidence="13 17" id="KW-0371">Homeobox</keyword>
<evidence type="ECO:0000256" key="9">
    <source>
        <dbReference type="ARBA" id="ARBA00022771"/>
    </source>
</evidence>
<dbReference type="Gene3D" id="1.10.10.10">
    <property type="entry name" value="Winged helix-like DNA-binding domain superfamily/Winged helix DNA-binding domain"/>
    <property type="match status" value="1"/>
</dbReference>
<protein>
    <recommendedName>
        <fullName evidence="5">Non-structural maintenance of chromosomes element 1 homolog</fullName>
        <ecNumber evidence="4">2.3.2.27</ecNumber>
    </recommendedName>
</protein>
<dbReference type="InterPro" id="IPR014857">
    <property type="entry name" value="Nse1_RING_C4HC3-type"/>
</dbReference>
<keyword evidence="16 17" id="KW-0539">Nucleus</keyword>
<name>A0A1C7NC16_9FUNG</name>
<dbReference type="PROSITE" id="PS50071">
    <property type="entry name" value="HOMEOBOX_2"/>
    <property type="match status" value="1"/>
</dbReference>
<keyword evidence="15" id="KW-0234">DNA repair</keyword>
<dbReference type="PANTHER" id="PTHR20973">
    <property type="entry name" value="NON-SMC ELEMENT 1-RELATED"/>
    <property type="match status" value="1"/>
</dbReference>
<gene>
    <name evidence="20" type="primary">nsmce1</name>
    <name evidence="20" type="ORF">A0J61_05399</name>
</gene>
<dbReference type="AlphaFoldDB" id="A0A1C7NC16"/>
<organism evidence="20 21">
    <name type="scientific">Choanephora cucurbitarum</name>
    <dbReference type="NCBI Taxonomy" id="101091"/>
    <lineage>
        <taxon>Eukaryota</taxon>
        <taxon>Fungi</taxon>
        <taxon>Fungi incertae sedis</taxon>
        <taxon>Mucoromycota</taxon>
        <taxon>Mucoromycotina</taxon>
        <taxon>Mucoromycetes</taxon>
        <taxon>Mucorales</taxon>
        <taxon>Mucorineae</taxon>
        <taxon>Choanephoraceae</taxon>
        <taxon>Choanephoroideae</taxon>
        <taxon>Choanephora</taxon>
    </lineage>
</organism>
<evidence type="ECO:0000256" key="15">
    <source>
        <dbReference type="ARBA" id="ARBA00023204"/>
    </source>
</evidence>
<evidence type="ECO:0000313" key="20">
    <source>
        <dbReference type="EMBL" id="OBZ86548.1"/>
    </source>
</evidence>
<comment type="similarity">
    <text evidence="3">Belongs to the NSE1 family.</text>
</comment>
<feature type="domain" description="Homeobox" evidence="19">
    <location>
        <begin position="4"/>
        <end position="64"/>
    </location>
</feature>
<evidence type="ECO:0000256" key="11">
    <source>
        <dbReference type="ARBA" id="ARBA00022833"/>
    </source>
</evidence>
<dbReference type="Pfam" id="PF24818">
    <property type="entry name" value="PH_TRF2_HOY1"/>
    <property type="match status" value="1"/>
</dbReference>
<dbReference type="GO" id="GO:0000724">
    <property type="term" value="P:double-strand break repair via homologous recombination"/>
    <property type="evidence" value="ECO:0007669"/>
    <property type="project" value="TreeGrafter"/>
</dbReference>
<keyword evidence="9" id="KW-0863">Zinc-finger</keyword>
<dbReference type="STRING" id="101091.A0A1C7NC16"/>
<keyword evidence="14" id="KW-0233">DNA recombination</keyword>
<evidence type="ECO:0000256" key="8">
    <source>
        <dbReference type="ARBA" id="ARBA00022763"/>
    </source>
</evidence>
<dbReference type="Gene3D" id="1.10.10.60">
    <property type="entry name" value="Homeodomain-like"/>
    <property type="match status" value="1"/>
</dbReference>
<evidence type="ECO:0000256" key="2">
    <source>
        <dbReference type="ARBA" id="ARBA00004123"/>
    </source>
</evidence>
<dbReference type="Pfam" id="PF07574">
    <property type="entry name" value="SMC_Nse1"/>
    <property type="match status" value="1"/>
</dbReference>
<dbReference type="InterPro" id="IPR001356">
    <property type="entry name" value="HD"/>
</dbReference>
<evidence type="ECO:0000256" key="7">
    <source>
        <dbReference type="ARBA" id="ARBA00022723"/>
    </source>
</evidence>
<sequence length="586" mass="66162">MHTKSTTRKRTHLKPSQVAILQETFVNNTLPDAAVRAQLAQTLDVTERTVQIWFQNRRAKARKLETLSPDNLIPSLTPNVRTGWVDIPKQLDLKLAKNTSRPRSTSRPVSSALHTIKNPKRAFSEGIGSISSPSSASSLGSWARFSDMTFQANQWDLSCYSHPDTRQFIWQVKDGGHQFRIEVSYDHVQQIRLSEVQLDIGQLELLVATASFAMQRQGLDRQWVRCNDFTEHQQASQGMTMHILQGSHGKLRQALLELVSQSPELASKLVIAPHSFVLSPSTTPEPVFYPMIKSNTAWHSMLQQKESPVSPASTSIASSWPYWYSQRQDLVHAAPPPSTEDMLKYNDTHRLFVQAMFSKHIITESEAKSLYRLISQTVDIEPTADYPEFIATINKELEELDYSLRISHNERDGEPHLTCVNVKQDPMTELATPFSPRELAYIRELINEIVTADNEAFAFSTTRAVRLGSKVQAATLTQKETQDLLEQLMADKWIGLDSDRDAYFIDTRGLAELQGYLREQFGEAIKDCKVCLDIATTGEACQNAHCSVRMHGYCAETQFRNTNQPVCPDCNTSWSRTSVFGQGLTE</sequence>
<accession>A0A1C7NC16</accession>
<dbReference type="EMBL" id="LUGH01000290">
    <property type="protein sequence ID" value="OBZ86548.1"/>
    <property type="molecule type" value="Genomic_DNA"/>
</dbReference>
<dbReference type="InterPro" id="IPR011513">
    <property type="entry name" value="Nse1"/>
</dbReference>
<evidence type="ECO:0000256" key="3">
    <source>
        <dbReference type="ARBA" id="ARBA00010258"/>
    </source>
</evidence>
<dbReference type="GO" id="GO:0061630">
    <property type="term" value="F:ubiquitin protein ligase activity"/>
    <property type="evidence" value="ECO:0007669"/>
    <property type="project" value="UniProtKB-EC"/>
</dbReference>
<dbReference type="InterPro" id="IPR057939">
    <property type="entry name" value="TRF2_HOY1_PH"/>
</dbReference>
<keyword evidence="10" id="KW-0833">Ubl conjugation pathway</keyword>
<dbReference type="GO" id="GO:0030915">
    <property type="term" value="C:Smc5-Smc6 complex"/>
    <property type="evidence" value="ECO:0007669"/>
    <property type="project" value="InterPro"/>
</dbReference>
<dbReference type="GO" id="GO:0008270">
    <property type="term" value="F:zinc ion binding"/>
    <property type="evidence" value="ECO:0007669"/>
    <property type="project" value="UniProtKB-KW"/>
</dbReference>
<comment type="caution">
    <text evidence="20">The sequence shown here is derived from an EMBL/GenBank/DDBJ whole genome shotgun (WGS) entry which is preliminary data.</text>
</comment>
<dbReference type="InParanoid" id="A0A1C7NC16"/>
<dbReference type="EC" id="2.3.2.27" evidence="4"/>
<evidence type="ECO:0000259" key="19">
    <source>
        <dbReference type="PROSITE" id="PS50071"/>
    </source>
</evidence>
<dbReference type="CDD" id="cd00086">
    <property type="entry name" value="homeodomain"/>
    <property type="match status" value="1"/>
</dbReference>
<dbReference type="InterPro" id="IPR017970">
    <property type="entry name" value="Homeobox_CS"/>
</dbReference>
<keyword evidence="21" id="KW-1185">Reference proteome</keyword>
<evidence type="ECO:0000256" key="14">
    <source>
        <dbReference type="ARBA" id="ARBA00023172"/>
    </source>
</evidence>
<comment type="catalytic activity">
    <reaction evidence="1">
        <text>S-ubiquitinyl-[E2 ubiquitin-conjugating enzyme]-L-cysteine + [acceptor protein]-L-lysine = [E2 ubiquitin-conjugating enzyme]-L-cysteine + N(6)-ubiquitinyl-[acceptor protein]-L-lysine.</text>
        <dbReference type="EC" id="2.3.2.27"/>
    </reaction>
</comment>
<dbReference type="Pfam" id="PF00046">
    <property type="entry name" value="Homeodomain"/>
    <property type="match status" value="1"/>
</dbReference>
<dbReference type="SMART" id="SM00389">
    <property type="entry name" value="HOX"/>
    <property type="match status" value="1"/>
</dbReference>
<evidence type="ECO:0000256" key="6">
    <source>
        <dbReference type="ARBA" id="ARBA00022679"/>
    </source>
</evidence>
<keyword evidence="6" id="KW-0808">Transferase</keyword>
<dbReference type="SUPFAM" id="SSF46689">
    <property type="entry name" value="Homeodomain-like"/>
    <property type="match status" value="1"/>
</dbReference>
<evidence type="ECO:0000256" key="4">
    <source>
        <dbReference type="ARBA" id="ARBA00012483"/>
    </source>
</evidence>
<reference evidence="20 21" key="1">
    <citation type="submission" date="2016-03" db="EMBL/GenBank/DDBJ databases">
        <title>Choanephora cucurbitarum.</title>
        <authorList>
            <person name="Min B."/>
            <person name="Park H."/>
            <person name="Park J.-H."/>
            <person name="Shin H.-D."/>
            <person name="Choi I.-G."/>
        </authorList>
    </citation>
    <scope>NUCLEOTIDE SEQUENCE [LARGE SCALE GENOMIC DNA]</scope>
    <source>
        <strain evidence="20 21">KUS-F28377</strain>
    </source>
</reference>
<evidence type="ECO:0000256" key="18">
    <source>
        <dbReference type="RuleBase" id="RU000682"/>
    </source>
</evidence>
<evidence type="ECO:0000256" key="12">
    <source>
        <dbReference type="ARBA" id="ARBA00023125"/>
    </source>
</evidence>
<evidence type="ECO:0000256" key="13">
    <source>
        <dbReference type="ARBA" id="ARBA00023155"/>
    </source>
</evidence>
<dbReference type="Gene3D" id="3.30.40.10">
    <property type="entry name" value="Zinc/RING finger domain, C3HC4 (zinc finger)"/>
    <property type="match status" value="1"/>
</dbReference>
<evidence type="ECO:0000256" key="1">
    <source>
        <dbReference type="ARBA" id="ARBA00000900"/>
    </source>
</evidence>
<feature type="DNA-binding region" description="Homeobox" evidence="17">
    <location>
        <begin position="6"/>
        <end position="65"/>
    </location>
</feature>
<evidence type="ECO:0000256" key="5">
    <source>
        <dbReference type="ARBA" id="ARBA00019422"/>
    </source>
</evidence>
<dbReference type="GO" id="GO:0003677">
    <property type="term" value="F:DNA binding"/>
    <property type="evidence" value="ECO:0007669"/>
    <property type="project" value="UniProtKB-UniRule"/>
</dbReference>
<dbReference type="Gene3D" id="3.90.1150.220">
    <property type="match status" value="1"/>
</dbReference>
<dbReference type="Pfam" id="PF08746">
    <property type="entry name" value="zf-RING-like"/>
    <property type="match status" value="1"/>
</dbReference>
<dbReference type="GO" id="GO:0005634">
    <property type="term" value="C:nucleus"/>
    <property type="evidence" value="ECO:0007669"/>
    <property type="project" value="UniProtKB-SubCell"/>
</dbReference>
<dbReference type="CDD" id="cd16493">
    <property type="entry name" value="RING-CH-C4HC3_NSE1"/>
    <property type="match status" value="1"/>
</dbReference>
<evidence type="ECO:0000256" key="17">
    <source>
        <dbReference type="PROSITE-ProRule" id="PRU00108"/>
    </source>
</evidence>
<dbReference type="GO" id="GO:0000981">
    <property type="term" value="F:DNA-binding transcription factor activity, RNA polymerase II-specific"/>
    <property type="evidence" value="ECO:0007669"/>
    <property type="project" value="InterPro"/>
</dbReference>
<dbReference type="OrthoDB" id="185455at2759"/>
<evidence type="ECO:0000313" key="21">
    <source>
        <dbReference type="Proteomes" id="UP000093000"/>
    </source>
</evidence>
<dbReference type="Proteomes" id="UP000093000">
    <property type="component" value="Unassembled WGS sequence"/>
</dbReference>
<keyword evidence="11" id="KW-0862">Zinc</keyword>
<dbReference type="InterPro" id="IPR036388">
    <property type="entry name" value="WH-like_DNA-bd_sf"/>
</dbReference>
<keyword evidence="8" id="KW-0227">DNA damage</keyword>
<keyword evidence="7" id="KW-0479">Metal-binding</keyword>
<comment type="subcellular location">
    <subcellularLocation>
        <location evidence="2 17 18">Nucleus</location>
    </subcellularLocation>
</comment>
<evidence type="ECO:0000256" key="10">
    <source>
        <dbReference type="ARBA" id="ARBA00022786"/>
    </source>
</evidence>
<dbReference type="SUPFAM" id="SSF57850">
    <property type="entry name" value="RING/U-box"/>
    <property type="match status" value="1"/>
</dbReference>
<dbReference type="PANTHER" id="PTHR20973:SF0">
    <property type="entry name" value="NON-STRUCTURAL MAINTENANCE OF CHROMOSOMES ELEMENT 1 HOMOLOG"/>
    <property type="match status" value="1"/>
</dbReference>